<dbReference type="PANTHER" id="PTHR11895">
    <property type="entry name" value="TRANSAMIDASE"/>
    <property type="match status" value="1"/>
</dbReference>
<dbReference type="Proteomes" id="UP000584642">
    <property type="component" value="Unassembled WGS sequence"/>
</dbReference>
<proteinExistence type="predicted"/>
<dbReference type="NCBIfam" id="TIGR02715">
    <property type="entry name" value="amido_AtzE"/>
    <property type="match status" value="1"/>
</dbReference>
<protein>
    <submittedName>
        <fullName evidence="2">AtzE family amidohydrolase</fullName>
    </submittedName>
</protein>
<comment type="caution">
    <text evidence="2">The sequence shown here is derived from an EMBL/GenBank/DDBJ whole genome shotgun (WGS) entry which is preliminary data.</text>
</comment>
<dbReference type="SUPFAM" id="SSF75304">
    <property type="entry name" value="Amidase signature (AS) enzymes"/>
    <property type="match status" value="1"/>
</dbReference>
<name>A0ABX2T2I1_9PROT</name>
<dbReference type="PANTHER" id="PTHR11895:SF172">
    <property type="entry name" value="GLUTAMYL-TRNA(GLN) AMIDOTRANSFERASE"/>
    <property type="match status" value="1"/>
</dbReference>
<sequence length="467" mass="48518">MIGASASARDIAAAVRTKRVSAVEAVRAALHRIQANDAAVNGFTTVTADRALARAADIDRVIASGGDPGPLAGAPFAVKNLFDVKGLPTLAGSKINRDRTPATRDAALVERLEAAGAVLVGALNMDEYAYGFTTENSHYGPCRNPHDTTRLAGGSSGGSAVAVAAGLVPLTLGSDTNGSIRVPSSLCGIFGLKPTYGRLTRTGSYLFASSFDHLGPFARSVGDIAAAYDTMQGPDPEDPACSTPAADPVLPKLAEGAGGLRVAVADGWFRKGLSDEGQAAMAAVAGALGATRSVTIPEAQRARAAAFLITMAEGANLHLPDLKTRATDFDPMTRDRFLAGALVPAHWVLQAQRLRRWYRARVLELFQTVDVILAPATPVVAPPIGTEFFELDGERLPVRANMGLYTQPLSFIGLPILAVPVHRPGSLPIGVQVIAAPWREDLVLRVGAALEAAGVVSAPVAKAFADA</sequence>
<dbReference type="Pfam" id="PF01425">
    <property type="entry name" value="Amidase"/>
    <property type="match status" value="1"/>
</dbReference>
<dbReference type="RefSeq" id="WP_180280244.1">
    <property type="nucleotide sequence ID" value="NZ_JABFDB010000001.1"/>
</dbReference>
<dbReference type="NCBIfam" id="NF006631">
    <property type="entry name" value="PRK09201.1"/>
    <property type="match status" value="1"/>
</dbReference>
<evidence type="ECO:0000313" key="3">
    <source>
        <dbReference type="Proteomes" id="UP000584642"/>
    </source>
</evidence>
<evidence type="ECO:0000313" key="2">
    <source>
        <dbReference type="EMBL" id="NYZ18506.1"/>
    </source>
</evidence>
<dbReference type="InterPro" id="IPR023631">
    <property type="entry name" value="Amidase_dom"/>
</dbReference>
<dbReference type="InterPro" id="IPR036928">
    <property type="entry name" value="AS_sf"/>
</dbReference>
<dbReference type="InterPro" id="IPR000120">
    <property type="entry name" value="Amidase"/>
</dbReference>
<organism evidence="2 3">
    <name type="scientific">Azospirillum oleiclasticum</name>
    <dbReference type="NCBI Taxonomy" id="2735135"/>
    <lineage>
        <taxon>Bacteria</taxon>
        <taxon>Pseudomonadati</taxon>
        <taxon>Pseudomonadota</taxon>
        <taxon>Alphaproteobacteria</taxon>
        <taxon>Rhodospirillales</taxon>
        <taxon>Azospirillaceae</taxon>
        <taxon>Azospirillum</taxon>
    </lineage>
</organism>
<evidence type="ECO:0000259" key="1">
    <source>
        <dbReference type="Pfam" id="PF01425"/>
    </source>
</evidence>
<reference evidence="2 3" key="1">
    <citation type="submission" date="2020-05" db="EMBL/GenBank/DDBJ databases">
        <title>Azospirillum oleiclasticum sp. nov, a nitrogen-fixing and heavy crude oil-emulsifying bacterium isolated from the crude oil of Yumen Oilfield.</title>
        <authorList>
            <person name="Wu D."/>
            <person name="Cai M."/>
            <person name="Zhang X."/>
        </authorList>
    </citation>
    <scope>NUCLEOTIDE SEQUENCE [LARGE SCALE GENOMIC DNA]</scope>
    <source>
        <strain evidence="2 3">ROY-1-1-2</strain>
    </source>
</reference>
<dbReference type="Gene3D" id="3.90.1300.10">
    <property type="entry name" value="Amidase signature (AS) domain"/>
    <property type="match status" value="1"/>
</dbReference>
<keyword evidence="3" id="KW-1185">Reference proteome</keyword>
<feature type="domain" description="Amidase" evidence="1">
    <location>
        <begin position="24"/>
        <end position="444"/>
    </location>
</feature>
<gene>
    <name evidence="2" type="ORF">HND93_02175</name>
</gene>
<accession>A0ABX2T2I1</accession>
<dbReference type="EMBL" id="JABFDB010000001">
    <property type="protein sequence ID" value="NYZ18506.1"/>
    <property type="molecule type" value="Genomic_DNA"/>
</dbReference>
<dbReference type="InterPro" id="IPR014087">
    <property type="entry name" value="Carboxybiuret_hydro_AtzE"/>
</dbReference>